<dbReference type="GeneID" id="28491844"/>
<dbReference type="Proteomes" id="UP000070587">
    <property type="component" value="Chromosome"/>
</dbReference>
<proteinExistence type="predicted"/>
<accession>A0A127BAX0</accession>
<reference evidence="1 2" key="2">
    <citation type="journal article" date="2016" name="Int. J. Syst. Evol. Microbiol.">
        <title>Pyrococcus kukulkanii sp. nov., a hyperthermophilic, piezophilic archaeon isolated from a deep-sea hydrothermal vent.</title>
        <authorList>
            <person name="Callac N."/>
            <person name="Oger P."/>
            <person name="Lesongeur F."/>
            <person name="Rattray J.E."/>
            <person name="Vannier P."/>
            <person name="Michoud G."/>
            <person name="Beauverger M."/>
            <person name="Gayet N."/>
            <person name="Rouxel O."/>
            <person name="Jebbar M."/>
            <person name="Godfroy A."/>
        </authorList>
    </citation>
    <scope>NUCLEOTIDE SEQUENCE [LARGE SCALE GENOMIC DNA]</scope>
    <source>
        <strain evidence="1 2">NCB100</strain>
    </source>
</reference>
<dbReference type="OrthoDB" id="85969at2157"/>
<dbReference type="KEGG" id="pyc:TQ32_08360"/>
<reference evidence="2" key="1">
    <citation type="submission" date="2015-02" db="EMBL/GenBank/DDBJ databases">
        <title>Pyrococcus kukulkanii sp. nov., a novel hyperthermophilic archaeon isolated from a deep-sea hydrothermal vent at the Guaymas Basin.</title>
        <authorList>
            <person name="Oger P.M."/>
            <person name="Callac N."/>
            <person name="Jebbar M."/>
            <person name="Godfroy A."/>
        </authorList>
    </citation>
    <scope>NUCLEOTIDE SEQUENCE [LARGE SCALE GENOMIC DNA]</scope>
    <source>
        <strain evidence="2">NCB100</strain>
    </source>
</reference>
<gene>
    <name evidence="1" type="ORF">TQ32_08360</name>
</gene>
<dbReference type="STRING" id="1609559.TQ32_08360"/>
<sequence length="144" mass="16756">MLSIENSLKAIETVRNALKLFTPGPVIVHRTPEGIHVDVPILYMDFAVDRVHFDPSTMRPSPKGNPVHSQVQVAEDEIRKRMEETLEEVWVVEACEYRKPERCWIVPVAWKSFIIMHVRVSADGEKIVPDYPLTEEIRRHIVRY</sequence>
<evidence type="ECO:0000313" key="2">
    <source>
        <dbReference type="Proteomes" id="UP000070587"/>
    </source>
</evidence>
<dbReference type="EMBL" id="CP010835">
    <property type="protein sequence ID" value="AMM54490.1"/>
    <property type="molecule type" value="Genomic_DNA"/>
</dbReference>
<organism evidence="1 2">
    <name type="scientific">Pyrococcus kukulkanii</name>
    <dbReference type="NCBI Taxonomy" id="1609559"/>
    <lineage>
        <taxon>Archaea</taxon>
        <taxon>Methanobacteriati</taxon>
        <taxon>Methanobacteriota</taxon>
        <taxon>Thermococci</taxon>
        <taxon>Thermococcales</taxon>
        <taxon>Thermococcaceae</taxon>
        <taxon>Pyrococcus</taxon>
    </lineage>
</organism>
<evidence type="ECO:0000313" key="1">
    <source>
        <dbReference type="EMBL" id="AMM54490.1"/>
    </source>
</evidence>
<dbReference type="PATRIC" id="fig|1609559.3.peg.1745"/>
<name>A0A127BAX0_9EURY</name>
<dbReference type="AlphaFoldDB" id="A0A127BAX0"/>
<protein>
    <submittedName>
        <fullName evidence="1">Uncharacterized protein</fullName>
    </submittedName>
</protein>
<dbReference type="RefSeq" id="WP_068323409.1">
    <property type="nucleotide sequence ID" value="NZ_CP010835.1"/>
</dbReference>